<dbReference type="Gene3D" id="2.30.40.10">
    <property type="entry name" value="Urease, subunit C, domain 1"/>
    <property type="match status" value="1"/>
</dbReference>
<evidence type="ECO:0008006" key="3">
    <source>
        <dbReference type="Google" id="ProtNLM"/>
    </source>
</evidence>
<gene>
    <name evidence="1" type="ORF">BFN67_18605</name>
</gene>
<accession>A0A1V8RQ50</accession>
<protein>
    <recommendedName>
        <fullName evidence="3">Amidohydrolase-related domain-containing protein</fullName>
    </recommendedName>
</protein>
<dbReference type="AlphaFoldDB" id="A0A1V8RQ50"/>
<evidence type="ECO:0000313" key="2">
    <source>
        <dbReference type="Proteomes" id="UP000191905"/>
    </source>
</evidence>
<dbReference type="STRING" id="1873176.BFN67_18605"/>
<dbReference type="GO" id="GO:0016810">
    <property type="term" value="F:hydrolase activity, acting on carbon-nitrogen (but not peptide) bonds"/>
    <property type="evidence" value="ECO:0007669"/>
    <property type="project" value="InterPro"/>
</dbReference>
<dbReference type="InterPro" id="IPR011059">
    <property type="entry name" value="Metal-dep_hydrolase_composite"/>
</dbReference>
<organism evidence="1 2">
    <name type="scientific">Manganibacter manganicus</name>
    <dbReference type="NCBI Taxonomy" id="1873176"/>
    <lineage>
        <taxon>Bacteria</taxon>
        <taxon>Pseudomonadati</taxon>
        <taxon>Pseudomonadota</taxon>
        <taxon>Alphaproteobacteria</taxon>
        <taxon>Hyphomicrobiales</taxon>
        <taxon>Phyllobacteriaceae</taxon>
        <taxon>Manganibacter</taxon>
    </lineage>
</organism>
<dbReference type="EMBL" id="MDET01000017">
    <property type="protein sequence ID" value="OQM75307.1"/>
    <property type="molecule type" value="Genomic_DNA"/>
</dbReference>
<sequence>MSIDLLISDAYVYVDRDMEIADGWVAIKGNRVHAVGKAGEEPLAGCKISAHGRLVTRSFAPASASMPRAIP</sequence>
<dbReference type="RefSeq" id="WP_080919854.1">
    <property type="nucleotide sequence ID" value="NZ_MDET01000017.1"/>
</dbReference>
<name>A0A1V8RQ50_9HYPH</name>
<evidence type="ECO:0000313" key="1">
    <source>
        <dbReference type="EMBL" id="OQM75307.1"/>
    </source>
</evidence>
<dbReference type="Proteomes" id="UP000191905">
    <property type="component" value="Unassembled WGS sequence"/>
</dbReference>
<reference evidence="1 2" key="1">
    <citation type="journal article" date="2016" name="Int. J. Syst. Evol. Microbiol.">
        <title>Pseudaminobacter manganicus sp. nov., isolated from sludge of a manganese mine.</title>
        <authorList>
            <person name="Li J."/>
            <person name="Huang J."/>
            <person name="Liao S."/>
            <person name="Wang G."/>
        </authorList>
    </citation>
    <scope>NUCLEOTIDE SEQUENCE [LARGE SCALE GENOMIC DNA]</scope>
    <source>
        <strain evidence="1 2">JH-7</strain>
    </source>
</reference>
<keyword evidence="2" id="KW-1185">Reference proteome</keyword>
<dbReference type="SUPFAM" id="SSF51338">
    <property type="entry name" value="Composite domain of metallo-dependent hydrolases"/>
    <property type="match status" value="1"/>
</dbReference>
<comment type="caution">
    <text evidence="1">The sequence shown here is derived from an EMBL/GenBank/DDBJ whole genome shotgun (WGS) entry which is preliminary data.</text>
</comment>
<proteinExistence type="predicted"/>